<dbReference type="WBParaSite" id="Pan_g12992.t1">
    <property type="protein sequence ID" value="Pan_g12992.t1"/>
    <property type="gene ID" value="Pan_g12992"/>
</dbReference>
<organism evidence="1 2">
    <name type="scientific">Panagrellus redivivus</name>
    <name type="common">Microworm</name>
    <dbReference type="NCBI Taxonomy" id="6233"/>
    <lineage>
        <taxon>Eukaryota</taxon>
        <taxon>Metazoa</taxon>
        <taxon>Ecdysozoa</taxon>
        <taxon>Nematoda</taxon>
        <taxon>Chromadorea</taxon>
        <taxon>Rhabditida</taxon>
        <taxon>Tylenchina</taxon>
        <taxon>Panagrolaimomorpha</taxon>
        <taxon>Panagrolaimoidea</taxon>
        <taxon>Panagrolaimidae</taxon>
        <taxon>Panagrellus</taxon>
    </lineage>
</organism>
<dbReference type="AlphaFoldDB" id="A0A7E4UUF8"/>
<sequence>MFEDYAELEIPIWLIDFAKSRQYVESCRRRFHGSNDFWSFYCEPNVDDEMFFHLCSSIDSSNIICELGIKNTNIKLQKSDKISAFKPIPIASLKHSELWECADLGVRDGIFTITCQVNITVSANKKTIPNIFFIEDSLPITVPISQLSIEPGLELTTKKRKLPGCKNGEWWVDYYPGGLDKYEFYYSLSNSKTITRQYHNLSISHCGITLKIAYTQFNVTKDQLKSSAQTDRITLTVETVFKVPLNELIWPPISQLVNTNHKQCLRQQDDHIDFSDGIELQLPSALFGNTDFGDFESSPHKLAQNSETVKYRIRCHPSGDRQNNKGYLSLYVDITSDAAHENRLLSGAVRVEGDPKIKKFAFVVANEYSLCIPRLISHTDIVNIDGIVKICCTARCLD</sequence>
<dbReference type="Proteomes" id="UP000492821">
    <property type="component" value="Unassembled WGS sequence"/>
</dbReference>
<name>A0A7E4UUF8_PANRE</name>
<evidence type="ECO:0000313" key="1">
    <source>
        <dbReference type="Proteomes" id="UP000492821"/>
    </source>
</evidence>
<reference evidence="1" key="1">
    <citation type="journal article" date="2013" name="Genetics">
        <title>The draft genome and transcriptome of Panagrellus redivivus are shaped by the harsh demands of a free-living lifestyle.</title>
        <authorList>
            <person name="Srinivasan J."/>
            <person name="Dillman A.R."/>
            <person name="Macchietto M.G."/>
            <person name="Heikkinen L."/>
            <person name="Lakso M."/>
            <person name="Fracchia K.M."/>
            <person name="Antoshechkin I."/>
            <person name="Mortazavi A."/>
            <person name="Wong G."/>
            <person name="Sternberg P.W."/>
        </authorList>
    </citation>
    <scope>NUCLEOTIDE SEQUENCE [LARGE SCALE GENOMIC DNA]</scope>
    <source>
        <strain evidence="1">MT8872</strain>
    </source>
</reference>
<dbReference type="SUPFAM" id="SSF49599">
    <property type="entry name" value="TRAF domain-like"/>
    <property type="match status" value="1"/>
</dbReference>
<reference evidence="2" key="2">
    <citation type="submission" date="2020-10" db="UniProtKB">
        <authorList>
            <consortium name="WormBaseParasite"/>
        </authorList>
    </citation>
    <scope>IDENTIFICATION</scope>
</reference>
<protein>
    <submittedName>
        <fullName evidence="2">SHR-BD domain-containing protein</fullName>
    </submittedName>
</protein>
<accession>A0A7E4UUF8</accession>
<keyword evidence="1" id="KW-1185">Reference proteome</keyword>
<evidence type="ECO:0000313" key="2">
    <source>
        <dbReference type="WBParaSite" id="Pan_g12992.t1"/>
    </source>
</evidence>
<proteinExistence type="predicted"/>